<accession>A0AAV2Q9X7</accession>
<dbReference type="AlphaFoldDB" id="A0AAV2Q9X7"/>
<comment type="caution">
    <text evidence="2">The sequence shown here is derived from an EMBL/GenBank/DDBJ whole genome shotgun (WGS) entry which is preliminary data.</text>
</comment>
<evidence type="ECO:0000313" key="2">
    <source>
        <dbReference type="EMBL" id="CAL4072220.1"/>
    </source>
</evidence>
<gene>
    <name evidence="2" type="ORF">MNOR_LOCUS8779</name>
</gene>
<evidence type="ECO:0000313" key="3">
    <source>
        <dbReference type="Proteomes" id="UP001497623"/>
    </source>
</evidence>
<protein>
    <submittedName>
        <fullName evidence="2">Uncharacterized protein</fullName>
    </submittedName>
</protein>
<feature type="region of interest" description="Disordered" evidence="1">
    <location>
        <begin position="27"/>
        <end position="63"/>
    </location>
</feature>
<dbReference type="EMBL" id="CAXKWB010004133">
    <property type="protein sequence ID" value="CAL4072220.1"/>
    <property type="molecule type" value="Genomic_DNA"/>
</dbReference>
<reference evidence="2 3" key="1">
    <citation type="submission" date="2024-05" db="EMBL/GenBank/DDBJ databases">
        <authorList>
            <person name="Wallberg A."/>
        </authorList>
    </citation>
    <scope>NUCLEOTIDE SEQUENCE [LARGE SCALE GENOMIC DNA]</scope>
</reference>
<name>A0AAV2Q9X7_MEGNR</name>
<organism evidence="2 3">
    <name type="scientific">Meganyctiphanes norvegica</name>
    <name type="common">Northern krill</name>
    <name type="synonym">Thysanopoda norvegica</name>
    <dbReference type="NCBI Taxonomy" id="48144"/>
    <lineage>
        <taxon>Eukaryota</taxon>
        <taxon>Metazoa</taxon>
        <taxon>Ecdysozoa</taxon>
        <taxon>Arthropoda</taxon>
        <taxon>Crustacea</taxon>
        <taxon>Multicrustacea</taxon>
        <taxon>Malacostraca</taxon>
        <taxon>Eumalacostraca</taxon>
        <taxon>Eucarida</taxon>
        <taxon>Euphausiacea</taxon>
        <taxon>Euphausiidae</taxon>
        <taxon>Meganyctiphanes</taxon>
    </lineage>
</organism>
<sequence>MGRASNKINDVKKLISHYETISNYQYCGDNESDGGYSSGSGYYSEEYEDSDENERPSHELDNYSTNDQKIGILCGYHIPKINDLERLLEENAMCLKQTSH</sequence>
<proteinExistence type="predicted"/>
<evidence type="ECO:0000256" key="1">
    <source>
        <dbReference type="SAM" id="MobiDB-lite"/>
    </source>
</evidence>
<keyword evidence="3" id="KW-1185">Reference proteome</keyword>
<dbReference type="Proteomes" id="UP001497623">
    <property type="component" value="Unassembled WGS sequence"/>
</dbReference>
<feature type="compositionally biased region" description="Low complexity" evidence="1">
    <location>
        <begin position="33"/>
        <end position="44"/>
    </location>
</feature>